<evidence type="ECO:0000313" key="2">
    <source>
        <dbReference type="Proteomes" id="UP000176854"/>
    </source>
</evidence>
<sequence length="264" mass="30992">MFIDNLIKLSRGEPVDFIIWNCFGFRYFQQNFEYPYAQLINNLDTAIVGYFSQRIEEMAKILSKIGKVNIIILVPTNEAYGDRVNIWNFKQSIEEREQVIEDSINRLTDIARAIPTPIPATIQIRRWDKYLITRMIKNPQEYYSDRGIFAIESADDYQLLRENASRHAQLYFQQYSLVVQQNKETTDRQLRYLGMYTGEGLAYRDLIDIGINIVIVNFEEGRVPTFNFRGAGGEVPIVTPAKPNEISAYYIWKKQIIAERRYEK</sequence>
<accession>A0A1F5Z8B7</accession>
<evidence type="ECO:0000313" key="1">
    <source>
        <dbReference type="EMBL" id="OGG08698.1"/>
    </source>
</evidence>
<organism evidence="1 2">
    <name type="scientific">Candidatus Gottesmanbacteria bacterium RBG_16_43_7</name>
    <dbReference type="NCBI Taxonomy" id="1798373"/>
    <lineage>
        <taxon>Bacteria</taxon>
        <taxon>Candidatus Gottesmaniibacteriota</taxon>
    </lineage>
</organism>
<name>A0A1F5Z8B7_9BACT</name>
<protein>
    <submittedName>
        <fullName evidence="1">Uncharacterized protein</fullName>
    </submittedName>
</protein>
<reference evidence="1 2" key="1">
    <citation type="journal article" date="2016" name="Nat. Commun.">
        <title>Thousands of microbial genomes shed light on interconnected biogeochemical processes in an aquifer system.</title>
        <authorList>
            <person name="Anantharaman K."/>
            <person name="Brown C.T."/>
            <person name="Hug L.A."/>
            <person name="Sharon I."/>
            <person name="Castelle C.J."/>
            <person name="Probst A.J."/>
            <person name="Thomas B.C."/>
            <person name="Singh A."/>
            <person name="Wilkins M.J."/>
            <person name="Karaoz U."/>
            <person name="Brodie E.L."/>
            <person name="Williams K.H."/>
            <person name="Hubbard S.S."/>
            <person name="Banfield J.F."/>
        </authorList>
    </citation>
    <scope>NUCLEOTIDE SEQUENCE [LARGE SCALE GENOMIC DNA]</scope>
</reference>
<proteinExistence type="predicted"/>
<dbReference type="EMBL" id="MFJC01000051">
    <property type="protein sequence ID" value="OGG08698.1"/>
    <property type="molecule type" value="Genomic_DNA"/>
</dbReference>
<dbReference type="Proteomes" id="UP000176854">
    <property type="component" value="Unassembled WGS sequence"/>
</dbReference>
<comment type="caution">
    <text evidence="1">The sequence shown here is derived from an EMBL/GenBank/DDBJ whole genome shotgun (WGS) entry which is preliminary data.</text>
</comment>
<dbReference type="STRING" id="1798373.A2154_00320"/>
<dbReference type="AlphaFoldDB" id="A0A1F5Z8B7"/>
<gene>
    <name evidence="1" type="ORF">A2154_00320</name>
</gene>